<sequence>MAQQTGHWAKRGLHVSGLVVLLFEGELRATKTNQELQNFRHTSPALFYTFFIVFVNYMWCYIYM</sequence>
<accession>A0A383EZR9</accession>
<reference evidence="2" key="1">
    <citation type="submission" date="2018-05" db="EMBL/GenBank/DDBJ databases">
        <authorList>
            <person name="Lanie J.A."/>
            <person name="Ng W.-L."/>
            <person name="Kazmierczak K.M."/>
            <person name="Andrzejewski T.M."/>
            <person name="Davidsen T.M."/>
            <person name="Wayne K.J."/>
            <person name="Tettelin H."/>
            <person name="Glass J.I."/>
            <person name="Rusch D."/>
            <person name="Podicherti R."/>
            <person name="Tsui H.-C.T."/>
            <person name="Winkler M.E."/>
        </authorList>
    </citation>
    <scope>NUCLEOTIDE SEQUENCE</scope>
</reference>
<gene>
    <name evidence="2" type="ORF">METZ01_LOCUS514787</name>
</gene>
<dbReference type="EMBL" id="UINC01229995">
    <property type="protein sequence ID" value="SVE61933.1"/>
    <property type="molecule type" value="Genomic_DNA"/>
</dbReference>
<keyword evidence="1" id="KW-1133">Transmembrane helix</keyword>
<evidence type="ECO:0000313" key="2">
    <source>
        <dbReference type="EMBL" id="SVE61933.1"/>
    </source>
</evidence>
<protein>
    <submittedName>
        <fullName evidence="2">Uncharacterized protein</fullName>
    </submittedName>
</protein>
<feature type="transmembrane region" description="Helical" evidence="1">
    <location>
        <begin position="45"/>
        <end position="63"/>
    </location>
</feature>
<dbReference type="AlphaFoldDB" id="A0A383EZR9"/>
<proteinExistence type="predicted"/>
<evidence type="ECO:0000256" key="1">
    <source>
        <dbReference type="SAM" id="Phobius"/>
    </source>
</evidence>
<organism evidence="2">
    <name type="scientific">marine metagenome</name>
    <dbReference type="NCBI Taxonomy" id="408172"/>
    <lineage>
        <taxon>unclassified sequences</taxon>
        <taxon>metagenomes</taxon>
        <taxon>ecological metagenomes</taxon>
    </lineage>
</organism>
<name>A0A383EZR9_9ZZZZ</name>
<keyword evidence="1" id="KW-0472">Membrane</keyword>
<keyword evidence="1" id="KW-0812">Transmembrane</keyword>